<evidence type="ECO:0000256" key="1">
    <source>
        <dbReference type="SAM" id="Coils"/>
    </source>
</evidence>
<gene>
    <name evidence="2" type="ORF">AaV_055</name>
</gene>
<dbReference type="SUPFAM" id="SSF57997">
    <property type="entry name" value="Tropomyosin"/>
    <property type="match status" value="1"/>
</dbReference>
<dbReference type="GeneID" id="20041620"/>
<name>A0A076FI23_9VIRU</name>
<dbReference type="KEGG" id="vg:20041620"/>
<dbReference type="Proteomes" id="UP000028667">
    <property type="component" value="Segment"/>
</dbReference>
<feature type="coiled-coil region" evidence="1">
    <location>
        <begin position="107"/>
        <end position="155"/>
    </location>
</feature>
<sequence>MGNCLNSKYSDIELRNRVLEKTLQRTQRSLERLDESKTHYSLKIVKLEQYVYEYQKKQKLDSQSIIELEKSISHYKNMEKEKNEQILEITLNMNNLSEIIFKQKTQLKEKDTTIESYKEKYTELDKKFNNIIFEMEKLNREYEIVKKECENLKDSRHRILGIF</sequence>
<dbReference type="RefSeq" id="YP_009052133.1">
    <property type="nucleotide sequence ID" value="NC_024697.1"/>
</dbReference>
<keyword evidence="1" id="KW-0175">Coiled coil</keyword>
<evidence type="ECO:0000313" key="2">
    <source>
        <dbReference type="EMBL" id="AII17096.1"/>
    </source>
</evidence>
<accession>A0A076FI23</accession>
<dbReference type="EMBL" id="KJ645900">
    <property type="protein sequence ID" value="AII17096.1"/>
    <property type="molecule type" value="Genomic_DNA"/>
</dbReference>
<keyword evidence="3" id="KW-1185">Reference proteome</keyword>
<proteinExistence type="predicted"/>
<organism evidence="2 3">
    <name type="scientific">Aureococcus anophagefferens virus</name>
    <dbReference type="NCBI Taxonomy" id="1474867"/>
    <lineage>
        <taxon>Viruses</taxon>
        <taxon>Varidnaviria</taxon>
        <taxon>Bamfordvirae</taxon>
        <taxon>Nucleocytoviricota</taxon>
        <taxon>Megaviricetes</taxon>
        <taxon>Imitervirales</taxon>
        <taxon>Schizomimiviridae</taxon>
        <taxon>Kratosvirus</taxon>
        <taxon>Kratosvirus quantuckense</taxon>
    </lineage>
</organism>
<evidence type="ECO:0000313" key="3">
    <source>
        <dbReference type="Proteomes" id="UP000028667"/>
    </source>
</evidence>
<protein>
    <submittedName>
        <fullName evidence="2">Uncharacterized protein</fullName>
    </submittedName>
</protein>
<reference evidence="2 3" key="1">
    <citation type="journal article" date="2014" name="Virology">
        <title>Genome of brown tide virus (AaV), the little giant of the Megaviridae, elucidates NCLDV genome expansion and host-virus coevolution.</title>
        <authorList>
            <person name="Moniruzzaman M."/>
            <person name="LeCleir G.R."/>
            <person name="Brown C.M."/>
            <person name="Gobler C.J."/>
            <person name="Bidle K.D."/>
            <person name="Wilson W.H."/>
            <person name="Wilhelm S.W."/>
        </authorList>
    </citation>
    <scope>NUCLEOTIDE SEQUENCE [LARGE SCALE GENOMIC DNA]</scope>
    <source>
        <strain evidence="2">BtV-01</strain>
    </source>
</reference>